<reference evidence="1 2" key="1">
    <citation type="submission" date="2022-03" db="EMBL/GenBank/DDBJ databases">
        <title>Isotopic signatures of nitrous oxide derived from detoxification processes.</title>
        <authorList>
            <person name="Behrendt U."/>
            <person name="Buchen C."/>
            <person name="Well R."/>
            <person name="Ulrich A."/>
            <person name="Rohe L."/>
            <person name="Kolb S."/>
            <person name="Schloter M."/>
            <person name="Horn M.A."/>
            <person name="Augustin J."/>
        </authorList>
    </citation>
    <scope>NUCLEOTIDE SEQUENCE [LARGE SCALE GENOMIC DNA]</scope>
    <source>
        <strain evidence="1 2">S4-C24</strain>
    </source>
</reference>
<proteinExistence type="predicted"/>
<accession>A0ABY3W2T2</accession>
<keyword evidence="2" id="KW-1185">Reference proteome</keyword>
<evidence type="ECO:0000313" key="1">
    <source>
        <dbReference type="EMBL" id="UNK44364.1"/>
    </source>
</evidence>
<dbReference type="EMBL" id="CP093326">
    <property type="protein sequence ID" value="UNK44364.1"/>
    <property type="molecule type" value="Genomic_DNA"/>
</dbReference>
<evidence type="ECO:0000313" key="2">
    <source>
        <dbReference type="Proteomes" id="UP000829069"/>
    </source>
</evidence>
<dbReference type="RefSeq" id="WP_241912872.1">
    <property type="nucleotide sequence ID" value="NZ_CP093326.1"/>
</dbReference>
<organism evidence="1 2">
    <name type="scientific">Arthrobacter sulfonylureivorans</name>
    <dbReference type="NCBI Taxonomy" id="2486855"/>
    <lineage>
        <taxon>Bacteria</taxon>
        <taxon>Bacillati</taxon>
        <taxon>Actinomycetota</taxon>
        <taxon>Actinomycetes</taxon>
        <taxon>Micrococcales</taxon>
        <taxon>Micrococcaceae</taxon>
        <taxon>Arthrobacter</taxon>
    </lineage>
</organism>
<sequence length="186" mass="19476">MLVLCSCTGLLALMVGVQLSQRLAGPIEGAITAEETITARLVATGDASQMQAPGQFGSGPRFHLTATIVEATSAGMRFEADTPVLVLGGPDWSGVRYGERLRASGKLVRADRGQAVEALLIASTEPADRTAPPLDAWVSGLRAHFVQSLAPLPPDARGLLPGMVLGDKEHRGSGLEDAMRRTGLTH</sequence>
<gene>
    <name evidence="1" type="ORF">MNQ99_10120</name>
</gene>
<name>A0ABY3W2T2_9MICC</name>
<protein>
    <submittedName>
        <fullName evidence="1">Uncharacterized protein</fullName>
    </submittedName>
</protein>
<dbReference type="Proteomes" id="UP000829069">
    <property type="component" value="Chromosome"/>
</dbReference>